<accession>A0A9Q0JRT0</accession>
<dbReference type="Proteomes" id="UP001141806">
    <property type="component" value="Unassembled WGS sequence"/>
</dbReference>
<gene>
    <name evidence="1" type="ORF">NE237_016364</name>
</gene>
<keyword evidence="2" id="KW-1185">Reference proteome</keyword>
<protein>
    <submittedName>
        <fullName evidence="1">Uncharacterized protein</fullName>
    </submittedName>
</protein>
<dbReference type="EMBL" id="JAMYWD010002924">
    <property type="protein sequence ID" value="KAJ4933740.1"/>
    <property type="molecule type" value="Genomic_DNA"/>
</dbReference>
<evidence type="ECO:0000313" key="1">
    <source>
        <dbReference type="EMBL" id="KAJ4933740.1"/>
    </source>
</evidence>
<dbReference type="AlphaFoldDB" id="A0A9Q0JRT0"/>
<evidence type="ECO:0000313" key="2">
    <source>
        <dbReference type="Proteomes" id="UP001141806"/>
    </source>
</evidence>
<sequence length="115" mass="13015">MTARLAQFTGKELRAARPSLWERIECADALAKKSEEPHAFSSLLELPAAGLRPPAASSNKRLKNKLRNQRRAESAFAGRNRDRDYVTLPDEGQILPPFRQSIQQLFALLFAFQLH</sequence>
<comment type="caution">
    <text evidence="1">The sequence shown here is derived from an EMBL/GenBank/DDBJ whole genome shotgun (WGS) entry which is preliminary data.</text>
</comment>
<organism evidence="1 2">
    <name type="scientific">Protea cynaroides</name>
    <dbReference type="NCBI Taxonomy" id="273540"/>
    <lineage>
        <taxon>Eukaryota</taxon>
        <taxon>Viridiplantae</taxon>
        <taxon>Streptophyta</taxon>
        <taxon>Embryophyta</taxon>
        <taxon>Tracheophyta</taxon>
        <taxon>Spermatophyta</taxon>
        <taxon>Magnoliopsida</taxon>
        <taxon>Proteales</taxon>
        <taxon>Proteaceae</taxon>
        <taxon>Protea</taxon>
    </lineage>
</organism>
<name>A0A9Q0JRT0_9MAGN</name>
<reference evidence="1" key="1">
    <citation type="journal article" date="2023" name="Plant J.">
        <title>The genome of the king protea, Protea cynaroides.</title>
        <authorList>
            <person name="Chang J."/>
            <person name="Duong T.A."/>
            <person name="Schoeman C."/>
            <person name="Ma X."/>
            <person name="Roodt D."/>
            <person name="Barker N."/>
            <person name="Li Z."/>
            <person name="Van de Peer Y."/>
            <person name="Mizrachi E."/>
        </authorList>
    </citation>
    <scope>NUCLEOTIDE SEQUENCE</scope>
    <source>
        <tissue evidence="1">Young leaves</tissue>
    </source>
</reference>
<proteinExistence type="predicted"/>